<protein>
    <submittedName>
        <fullName evidence="1">Uncharacterized protein</fullName>
    </submittedName>
</protein>
<dbReference type="RefSeq" id="WP_098243129.1">
    <property type="nucleotide sequence ID" value="NZ_CP022685.1"/>
</dbReference>
<gene>
    <name evidence="1" type="ORF">KY5_3459c</name>
</gene>
<name>A0A291QAF1_9ACTN</name>
<evidence type="ECO:0000313" key="2">
    <source>
        <dbReference type="Proteomes" id="UP000221011"/>
    </source>
</evidence>
<accession>A0A291QAF1</accession>
<dbReference type="KEGG" id="sfk:KY5_3459c"/>
<keyword evidence="2" id="KW-1185">Reference proteome</keyword>
<organism evidence="1 2">
    <name type="scientific">Streptomyces formicae</name>
    <dbReference type="NCBI Taxonomy" id="1616117"/>
    <lineage>
        <taxon>Bacteria</taxon>
        <taxon>Bacillati</taxon>
        <taxon>Actinomycetota</taxon>
        <taxon>Actinomycetes</taxon>
        <taxon>Kitasatosporales</taxon>
        <taxon>Streptomycetaceae</taxon>
        <taxon>Streptomyces</taxon>
    </lineage>
</organism>
<dbReference type="AlphaFoldDB" id="A0A291QAF1"/>
<dbReference type="EMBL" id="CP022685">
    <property type="protein sequence ID" value="ATL28477.1"/>
    <property type="molecule type" value="Genomic_DNA"/>
</dbReference>
<sequence>MSARAECAEERRAREAYGALLRHFDECEPCSVENYCDTGTRLRRAHRATREALTHAAHPGLDSVPLVWGTCGNA</sequence>
<dbReference type="Proteomes" id="UP000221011">
    <property type="component" value="Chromosome"/>
</dbReference>
<proteinExistence type="predicted"/>
<reference evidence="1 2" key="1">
    <citation type="submission" date="2017-08" db="EMBL/GenBank/DDBJ databases">
        <title>Complete Genome Sequence of Streptomyces formicae KY5, the formicamycin producer.</title>
        <authorList>
            <person name="Holmes N.A."/>
            <person name="Devine R."/>
            <person name="Qin Z."/>
            <person name="Seipke R.F."/>
            <person name="Wilkinson B."/>
            <person name="Hutchings M.I."/>
        </authorList>
    </citation>
    <scope>NUCLEOTIDE SEQUENCE [LARGE SCALE GENOMIC DNA]</scope>
    <source>
        <strain evidence="1 2">KY5</strain>
    </source>
</reference>
<evidence type="ECO:0000313" key="1">
    <source>
        <dbReference type="EMBL" id="ATL28477.1"/>
    </source>
</evidence>